<dbReference type="SMART" id="SM01393">
    <property type="entry name" value="Ribosomal_L32e"/>
    <property type="match status" value="1"/>
</dbReference>
<comment type="similarity">
    <text evidence="2">Belongs to the eukaryotic ribosomal protein eL32 family.</text>
</comment>
<proteinExistence type="inferred from homology"/>
<evidence type="ECO:0000256" key="4">
    <source>
        <dbReference type="ARBA" id="ARBA00023274"/>
    </source>
</evidence>
<evidence type="ECO:0000256" key="3">
    <source>
        <dbReference type="ARBA" id="ARBA00022980"/>
    </source>
</evidence>
<evidence type="ECO:0000313" key="6">
    <source>
        <dbReference type="Proteomes" id="UP000030671"/>
    </source>
</evidence>
<evidence type="ECO:0000256" key="1">
    <source>
        <dbReference type="ARBA" id="ARBA00006315"/>
    </source>
</evidence>
<dbReference type="InterPro" id="IPR002737">
    <property type="entry name" value="MEMO1_fam"/>
</dbReference>
<comment type="similarity">
    <text evidence="1">Belongs to the MEMO1 family.</text>
</comment>
<protein>
    <submittedName>
        <fullName evidence="5">Uncharacterized protein</fullName>
    </submittedName>
</protein>
<sequence length="451" mass="50464">MAVKTPIVKKRTKVFKRHQSDRYHGVKEAWRKPKGIDNRVRRRFKGQTPMPSIGYGSNQKTRHLLPNGLKKFLVNNVRELELLLMHNKTYAAEVAHGVSSRNRAVILERAKVLGVKVTNPAARLRSEEPATHAHSWYTGKSEVLNEQLTGWLDAVKPDAKDDYEPPVKKCKAIIAPHAGYSYSGPAAAWAYKSIDAAGIKRVFVLGPSHHFYLDGCALSQYTSYATPIGDLPLDTQTIEELRATGKFSDMDSETDNDEHSIEMHLPYVRKVFEGLDISIVPILVGAIDKGKEAAFGRILAPYLARDDTFCVISSDFCHWGTRFSYTFYYPERPPSTTAPVRLSRTTPAPATLARFPIHASISALDHEAMELLTLPPSTAVQAHQYFAEYLERTKNTICGRHPIGVLFGALAVLEREEGRALGLRWVRYEQSSQCVDIKDSSVSYASAYVTF</sequence>
<name>W4KN36_HETIT</name>
<dbReference type="HAMAP" id="MF_00055">
    <property type="entry name" value="MEMO1"/>
    <property type="match status" value="1"/>
</dbReference>
<dbReference type="KEGG" id="hir:HETIRDRAFT_431656"/>
<dbReference type="GeneID" id="20674555"/>
<dbReference type="RefSeq" id="XP_009541181.1">
    <property type="nucleotide sequence ID" value="XM_009542886.1"/>
</dbReference>
<dbReference type="GO" id="GO:0006412">
    <property type="term" value="P:translation"/>
    <property type="evidence" value="ECO:0007669"/>
    <property type="project" value="InterPro"/>
</dbReference>
<dbReference type="GO" id="GO:0003735">
    <property type="term" value="F:structural constituent of ribosome"/>
    <property type="evidence" value="ECO:0007669"/>
    <property type="project" value="InterPro"/>
</dbReference>
<evidence type="ECO:0000256" key="2">
    <source>
        <dbReference type="ARBA" id="ARBA00008431"/>
    </source>
</evidence>
<dbReference type="PANTHER" id="PTHR11060">
    <property type="entry name" value="PROTEIN MEMO1"/>
    <property type="match status" value="1"/>
</dbReference>
<dbReference type="Pfam" id="PF01875">
    <property type="entry name" value="Memo"/>
    <property type="match status" value="1"/>
</dbReference>
<dbReference type="GO" id="GO:1990904">
    <property type="term" value="C:ribonucleoprotein complex"/>
    <property type="evidence" value="ECO:0007669"/>
    <property type="project" value="UniProtKB-KW"/>
</dbReference>
<dbReference type="PANTHER" id="PTHR11060:SF0">
    <property type="entry name" value="PROTEIN MEMO1"/>
    <property type="match status" value="1"/>
</dbReference>
<dbReference type="AlphaFoldDB" id="W4KN36"/>
<dbReference type="NCBIfam" id="TIGR04336">
    <property type="entry name" value="AmmeMemoSam_B"/>
    <property type="match status" value="1"/>
</dbReference>
<dbReference type="SUPFAM" id="SSF52042">
    <property type="entry name" value="Ribosomal protein L32e"/>
    <property type="match status" value="1"/>
</dbReference>
<dbReference type="InParanoid" id="W4KN36"/>
<dbReference type="Proteomes" id="UP000030671">
    <property type="component" value="Unassembled WGS sequence"/>
</dbReference>
<gene>
    <name evidence="5" type="ORF">HETIRDRAFT_431656</name>
</gene>
<dbReference type="InterPro" id="IPR036351">
    <property type="entry name" value="Ribosomal_eL32_sf"/>
</dbReference>
<dbReference type="CDD" id="cd07361">
    <property type="entry name" value="MEMO_like"/>
    <property type="match status" value="1"/>
</dbReference>
<dbReference type="Gene3D" id="3.40.830.10">
    <property type="entry name" value="LigB-like"/>
    <property type="match status" value="1"/>
</dbReference>
<accession>W4KN36</accession>
<keyword evidence="4" id="KW-0687">Ribonucleoprotein</keyword>
<reference evidence="5 6" key="1">
    <citation type="journal article" date="2012" name="New Phytol.">
        <title>Insight into trade-off between wood decay and parasitism from the genome of a fungal forest pathogen.</title>
        <authorList>
            <person name="Olson A."/>
            <person name="Aerts A."/>
            <person name="Asiegbu F."/>
            <person name="Belbahri L."/>
            <person name="Bouzid O."/>
            <person name="Broberg A."/>
            <person name="Canback B."/>
            <person name="Coutinho P.M."/>
            <person name="Cullen D."/>
            <person name="Dalman K."/>
            <person name="Deflorio G."/>
            <person name="van Diepen L.T."/>
            <person name="Dunand C."/>
            <person name="Duplessis S."/>
            <person name="Durling M."/>
            <person name="Gonthier P."/>
            <person name="Grimwood J."/>
            <person name="Fossdal C.G."/>
            <person name="Hansson D."/>
            <person name="Henrissat B."/>
            <person name="Hietala A."/>
            <person name="Himmelstrand K."/>
            <person name="Hoffmeister D."/>
            <person name="Hogberg N."/>
            <person name="James T.Y."/>
            <person name="Karlsson M."/>
            <person name="Kohler A."/>
            <person name="Kues U."/>
            <person name="Lee Y.H."/>
            <person name="Lin Y.C."/>
            <person name="Lind M."/>
            <person name="Lindquist E."/>
            <person name="Lombard V."/>
            <person name="Lucas S."/>
            <person name="Lunden K."/>
            <person name="Morin E."/>
            <person name="Murat C."/>
            <person name="Park J."/>
            <person name="Raffaello T."/>
            <person name="Rouze P."/>
            <person name="Salamov A."/>
            <person name="Schmutz J."/>
            <person name="Solheim H."/>
            <person name="Stahlberg J."/>
            <person name="Velez H."/>
            <person name="de Vries R.P."/>
            <person name="Wiebenga A."/>
            <person name="Woodward S."/>
            <person name="Yakovlev I."/>
            <person name="Garbelotto M."/>
            <person name="Martin F."/>
            <person name="Grigoriev I.V."/>
            <person name="Stenlid J."/>
        </authorList>
    </citation>
    <scope>NUCLEOTIDE SEQUENCE [LARGE SCALE GENOMIC DNA]</scope>
    <source>
        <strain evidence="5 6">TC 32-1</strain>
    </source>
</reference>
<keyword evidence="3" id="KW-0689">Ribosomal protein</keyword>
<dbReference type="Pfam" id="PF01655">
    <property type="entry name" value="Ribosomal_L32e"/>
    <property type="match status" value="1"/>
</dbReference>
<dbReference type="InterPro" id="IPR001515">
    <property type="entry name" value="Ribosomal_eL32"/>
</dbReference>
<dbReference type="CDD" id="cd00513">
    <property type="entry name" value="Ribosomal_L32_L32e"/>
    <property type="match status" value="1"/>
</dbReference>
<evidence type="ECO:0000313" key="5">
    <source>
        <dbReference type="EMBL" id="ETW87258.1"/>
    </source>
</evidence>
<dbReference type="HOGENOM" id="CLU_038085_1_0_1"/>
<dbReference type="FunCoup" id="W4KN36">
    <property type="interactions" value="232"/>
</dbReference>
<dbReference type="EMBL" id="KI925454">
    <property type="protein sequence ID" value="ETW87258.1"/>
    <property type="molecule type" value="Genomic_DNA"/>
</dbReference>
<dbReference type="eggNOG" id="KOG3086">
    <property type="taxonomic scope" value="Eukaryota"/>
</dbReference>
<keyword evidence="6" id="KW-1185">Reference proteome</keyword>
<organism evidence="5 6">
    <name type="scientific">Heterobasidion irregulare (strain TC 32-1)</name>
    <dbReference type="NCBI Taxonomy" id="747525"/>
    <lineage>
        <taxon>Eukaryota</taxon>
        <taxon>Fungi</taxon>
        <taxon>Dikarya</taxon>
        <taxon>Basidiomycota</taxon>
        <taxon>Agaricomycotina</taxon>
        <taxon>Agaricomycetes</taxon>
        <taxon>Russulales</taxon>
        <taxon>Bondarzewiaceae</taxon>
        <taxon>Heterobasidion</taxon>
        <taxon>Heterobasidion annosum species complex</taxon>
    </lineage>
</organism>
<dbReference type="OrthoDB" id="417112at2759"/>
<dbReference type="eggNOG" id="KOG0878">
    <property type="taxonomic scope" value="Eukaryota"/>
</dbReference>
<dbReference type="STRING" id="747525.W4KN36"/>
<dbReference type="GO" id="GO:0005840">
    <property type="term" value="C:ribosome"/>
    <property type="evidence" value="ECO:0007669"/>
    <property type="project" value="UniProtKB-KW"/>
</dbReference>